<feature type="compositionally biased region" description="Pro residues" evidence="1">
    <location>
        <begin position="630"/>
        <end position="648"/>
    </location>
</feature>
<evidence type="ECO:0000256" key="2">
    <source>
        <dbReference type="SAM" id="Phobius"/>
    </source>
</evidence>
<keyword evidence="2" id="KW-0812">Transmembrane</keyword>
<feature type="compositionally biased region" description="Acidic residues" evidence="1">
    <location>
        <begin position="1422"/>
        <end position="1456"/>
    </location>
</feature>
<name>A0A7S3LAC7_9STRA</name>
<feature type="region of interest" description="Disordered" evidence="1">
    <location>
        <begin position="1546"/>
        <end position="1677"/>
    </location>
</feature>
<feature type="compositionally biased region" description="Polar residues" evidence="1">
    <location>
        <begin position="1259"/>
        <end position="1272"/>
    </location>
</feature>
<feature type="compositionally biased region" description="Polar residues" evidence="1">
    <location>
        <begin position="1393"/>
        <end position="1419"/>
    </location>
</feature>
<protein>
    <submittedName>
        <fullName evidence="3">Uncharacterized protein</fullName>
    </submittedName>
</protein>
<accession>A0A7S3LAC7</accession>
<sequence>MGTKRALRRPIIKMATNRQDKMWVALVGMALLLLLPKTVKAQVTTCLDRLQAHAATHDVLQADDFVDLVYDLSNVRLDMTSPTRTAIHEAFDVRVDPDLQGMALTQSAGAKTNTALAQFCETIYQSLFPFFVPAMSPTTCHAAVTIATSFDGHIHSNGEFLGLVLALSSSGALKAASFDDLKPATRQVFTDFSNSNGVIPESIFQQDESMETFFCRRVILGTQLDDPSFRPRISGTVQSISVLATPAPSPQWFLVSDLQQEQEDITQAEYRQCTLGLLLVDAERDDQLNQAEFVAFLNRFTGNAFAGVNFADLPPIFRNLFTSGTGDGETIPTEGARPGSAADEDQLQFLQNFCIDTYFAVSQWQVPETNIPTASPSLPPLPGDSTSRPTLSPVTLGPTLSEGEFFLCTVNLHLSDTNGDDNDKLSQAEYVGYLNRQLNNVYKTTSYSNIDVIFRENYESLVGDDGTIDISGSEPGGSPTSAERQALRKICSETDRVITIFQESTRTPTAAPNPGTPGGPTSVPTTTPTQITQLQECFLLLQDADTDENSFLTEAEYAAFVASVGKDVFSGSFDQLDPALQEPFDSSKGVVGVIFLIGVRPGEDPTDAQAQFLETFCATVYDAVDLFLNPPQPTGAPEPTPAPGPTVEPEPTTASPTSVTDDPVLRICLIRLDQIDRNSNGLLDELEYISLANDLADDIANNPNAFQFPLAQQPYILRENYAWIAEGAEGAENVDISGADRVGLLNVGELARFGRLCSRTNSTVASVLTGNDQIGLIDHCYASFTAGDLDGNNILIESEFGLTVDYFLGLVDSPGGFDGLDEAFRDYFEDNKGSFGGINVDGSKPTETPTAGQRLLLDYLCVEMQSAAGRAREASSLTSRCQDAMGRANTIRDNTLTNDEYAGFAFYLAGRDTGGGTFTELPGDLQSNYNALRGTQLALDVSGWNGEAVSFEQREKLDFICSSTSALLGLLPTVAPTLSPTDVVAGPSTVTIYNGFIVGNEAGIEASELRNADISDLEDAYTAFVNATVNQKLGIRRLRGRKLVLLGVSPDSIDIYRISDGACPESYQGDDTRCQDVYASFELLVSDEEGNDEIEEQYTAATQQGITNGDLKAQLDATSPDSRLEILGATLSNRPGGNGPMNTPAPTAAPDENNSRGADDDDDGGSNIAIIIGIVGGVIILCCIGGCCIFFCMSRSSSRKPTKDVGIEQPPTRHVGGLPQEAASSEGESIYDEIVPEPDVRGGTLLPSSDHSNEVNFGFSGQSDQRHASSYSGYGKTSLETVPDDDEDESERFEDEGVQYDDGGEYEEEELAGSQSSGWTSETNPWRAGGQPDGALGSAHDDSEGSEELVEKVSPYRGVREPMNMSRSNLSATGLSRTGSGLGGDGLNRSGSVLNKSGSSLERTGSVTSGISYVEQSMQEAGYDDSGEVSYVEEEVVEESEGGSYEEEEVFEEEPQDQGNFDETASSNSQSQFEEDPQFEESYSEASFLSGGSDDQKTQLAFRDEIEALVKQVVPDEIENIDAMIDQFVGREQELIATLRNMADQGAHITESSDEEVDEEEDEESYEDATSYEDGTSYADEDEDGESEYDEEETEGGESEYDEEEEGEEGESEYEDDDEEEGQSQYEDEEGESEYDESSYEEEIEKEEVKKPAPGKPKPKFGLAADDDSSSDSSDDS</sequence>
<feature type="compositionally biased region" description="Polar residues" evidence="1">
    <location>
        <begin position="1457"/>
        <end position="1472"/>
    </location>
</feature>
<feature type="region of interest" description="Disordered" evidence="1">
    <location>
        <begin position="371"/>
        <end position="391"/>
    </location>
</feature>
<feature type="compositionally biased region" description="Low complexity" evidence="1">
    <location>
        <begin position="505"/>
        <end position="526"/>
    </location>
</feature>
<reference evidence="3" key="1">
    <citation type="submission" date="2021-01" db="EMBL/GenBank/DDBJ databases">
        <authorList>
            <person name="Corre E."/>
            <person name="Pelletier E."/>
            <person name="Niang G."/>
            <person name="Scheremetjew M."/>
            <person name="Finn R."/>
            <person name="Kale V."/>
            <person name="Holt S."/>
            <person name="Cochrane G."/>
            <person name="Meng A."/>
            <person name="Brown T."/>
            <person name="Cohen L."/>
        </authorList>
    </citation>
    <scope>NUCLEOTIDE SEQUENCE</scope>
    <source>
        <strain evidence="3">CCMP127</strain>
    </source>
</reference>
<feature type="transmembrane region" description="Helical" evidence="2">
    <location>
        <begin position="1168"/>
        <end position="1193"/>
    </location>
</feature>
<feature type="compositionally biased region" description="Acidic residues" evidence="1">
    <location>
        <begin position="1282"/>
        <end position="1311"/>
    </location>
</feature>
<keyword evidence="2" id="KW-0472">Membrane</keyword>
<feature type="compositionally biased region" description="Acidic residues" evidence="1">
    <location>
        <begin position="1552"/>
        <end position="1571"/>
    </location>
</feature>
<dbReference type="EMBL" id="HBIM01015550">
    <property type="protein sequence ID" value="CAE0415122.1"/>
    <property type="molecule type" value="Transcribed_RNA"/>
</dbReference>
<feature type="compositionally biased region" description="Acidic residues" evidence="1">
    <location>
        <begin position="1579"/>
        <end position="1646"/>
    </location>
</feature>
<dbReference type="PROSITE" id="PS00018">
    <property type="entry name" value="EF_HAND_1"/>
    <property type="match status" value="1"/>
</dbReference>
<organism evidence="3">
    <name type="scientific">Amphora coffeiformis</name>
    <dbReference type="NCBI Taxonomy" id="265554"/>
    <lineage>
        <taxon>Eukaryota</taxon>
        <taxon>Sar</taxon>
        <taxon>Stramenopiles</taxon>
        <taxon>Ochrophyta</taxon>
        <taxon>Bacillariophyta</taxon>
        <taxon>Bacillariophyceae</taxon>
        <taxon>Bacillariophycidae</taxon>
        <taxon>Thalassiophysales</taxon>
        <taxon>Catenulaceae</taxon>
        <taxon>Amphora</taxon>
    </lineage>
</organism>
<keyword evidence="2" id="KW-1133">Transmembrane helix</keyword>
<gene>
    <name evidence="3" type="ORF">ACOF00016_LOCUS12269</name>
</gene>
<feature type="compositionally biased region" description="Acidic residues" evidence="1">
    <location>
        <begin position="1473"/>
        <end position="1483"/>
    </location>
</feature>
<feature type="region of interest" description="Disordered" evidence="1">
    <location>
        <begin position="628"/>
        <end position="660"/>
    </location>
</feature>
<feature type="region of interest" description="Disordered" evidence="1">
    <location>
        <begin position="1198"/>
        <end position="1496"/>
    </location>
</feature>
<feature type="compositionally biased region" description="Polar residues" evidence="1">
    <location>
        <begin position="1313"/>
        <end position="1324"/>
    </location>
</feature>
<feature type="region of interest" description="Disordered" evidence="1">
    <location>
        <begin position="504"/>
        <end position="526"/>
    </location>
</feature>
<evidence type="ECO:0000256" key="1">
    <source>
        <dbReference type="SAM" id="MobiDB-lite"/>
    </source>
</evidence>
<feature type="compositionally biased region" description="Low complexity" evidence="1">
    <location>
        <begin position="1370"/>
        <end position="1379"/>
    </location>
</feature>
<evidence type="ECO:0000313" key="3">
    <source>
        <dbReference type="EMBL" id="CAE0415122.1"/>
    </source>
</evidence>
<feature type="compositionally biased region" description="Polar residues" evidence="1">
    <location>
        <begin position="1130"/>
        <end position="1145"/>
    </location>
</feature>
<dbReference type="InterPro" id="IPR018247">
    <property type="entry name" value="EF_Hand_1_Ca_BS"/>
</dbReference>
<feature type="region of interest" description="Disordered" evidence="1">
    <location>
        <begin position="1129"/>
        <end position="1163"/>
    </location>
</feature>
<proteinExistence type="predicted"/>
<feature type="compositionally biased region" description="Acidic residues" evidence="1">
    <location>
        <begin position="1665"/>
        <end position="1677"/>
    </location>
</feature>